<comment type="caution">
    <text evidence="1">The sequence shown here is derived from an EMBL/GenBank/DDBJ whole genome shotgun (WGS) entry which is preliminary data.</text>
</comment>
<dbReference type="AlphaFoldDB" id="A0A5J5GAW0"/>
<reference evidence="1 2" key="1">
    <citation type="submission" date="2019-09" db="EMBL/GenBank/DDBJ databases">
        <authorList>
            <person name="Park J.-S."/>
            <person name="Choi H.-J."/>
        </authorList>
    </citation>
    <scope>NUCLEOTIDE SEQUENCE [LARGE SCALE GENOMIC DNA]</scope>
    <source>
        <strain evidence="1 2">176SS1-4</strain>
    </source>
</reference>
<proteinExistence type="predicted"/>
<evidence type="ECO:0000313" key="2">
    <source>
        <dbReference type="Proteomes" id="UP000326554"/>
    </source>
</evidence>
<protein>
    <recommendedName>
        <fullName evidence="3">Sulfotransferase domain-containing protein</fullName>
    </recommendedName>
</protein>
<accession>A0A5J5GAW0</accession>
<dbReference type="RefSeq" id="WP_150446824.1">
    <property type="nucleotide sequence ID" value="NZ_VYQE01000008.1"/>
</dbReference>
<dbReference type="InterPro" id="IPR027417">
    <property type="entry name" value="P-loop_NTPase"/>
</dbReference>
<dbReference type="SUPFAM" id="SSF52540">
    <property type="entry name" value="P-loop containing nucleoside triphosphate hydrolases"/>
    <property type="match status" value="1"/>
</dbReference>
<evidence type="ECO:0008006" key="3">
    <source>
        <dbReference type="Google" id="ProtNLM"/>
    </source>
</evidence>
<dbReference type="Proteomes" id="UP000326554">
    <property type="component" value="Unassembled WGS sequence"/>
</dbReference>
<gene>
    <name evidence="1" type="ORF">F3S47_18615</name>
</gene>
<organism evidence="1 2">
    <name type="scientific">Histidinibacterium aquaticum</name>
    <dbReference type="NCBI Taxonomy" id="2613962"/>
    <lineage>
        <taxon>Bacteria</taxon>
        <taxon>Pseudomonadati</taxon>
        <taxon>Pseudomonadota</taxon>
        <taxon>Alphaproteobacteria</taxon>
        <taxon>Rhodobacterales</taxon>
        <taxon>Paracoccaceae</taxon>
        <taxon>Histidinibacterium</taxon>
    </lineage>
</organism>
<name>A0A5J5GAW0_9RHOB</name>
<dbReference type="EMBL" id="VYQE01000008">
    <property type="protein sequence ID" value="KAA9005043.1"/>
    <property type="molecule type" value="Genomic_DNA"/>
</dbReference>
<sequence length="313" mass="35694">MPTHQLPVVEFGGDILIHLGPHKTGSTSIQKFLAANTACLRESEVLYLEGGRRDISRRGRSIEWGPLKHYHHPLIKDMIAGNRVKMRLHAEQMQNEIEAHRPRMLIVSSEVLARPSVTGSFVYEHLRGIFRHANRSWILYLRRQDDLVVSLFTEGLKKGKYPWPVRILSTADARHLDHRTRLEKIALSTSGDRVIVKSYEREKEDLIRSFLSEIGGANMNCLKYLAESNQSASARAINLQRLANMFPSAAKKLRQRALEVDAYLNDLGVGSRGAQTLLGPRDRERIQNEYRDSNLFVEREYFGGEDSGLIVKK</sequence>
<keyword evidence="2" id="KW-1185">Reference proteome</keyword>
<evidence type="ECO:0000313" key="1">
    <source>
        <dbReference type="EMBL" id="KAA9005043.1"/>
    </source>
</evidence>